<protein>
    <recommendedName>
        <fullName evidence="4 9">Heme exporter protein C</fullName>
    </recommendedName>
    <alternativeName>
        <fullName evidence="9">Cytochrome c-type biogenesis protein</fullName>
    </alternativeName>
</protein>
<evidence type="ECO:0000256" key="9">
    <source>
        <dbReference type="RuleBase" id="RU364092"/>
    </source>
</evidence>
<evidence type="ECO:0000256" key="8">
    <source>
        <dbReference type="ARBA" id="ARBA00023136"/>
    </source>
</evidence>
<keyword evidence="9" id="KW-0813">Transport</keyword>
<evidence type="ECO:0000256" key="6">
    <source>
        <dbReference type="ARBA" id="ARBA00022748"/>
    </source>
</evidence>
<dbReference type="GO" id="GO:0015232">
    <property type="term" value="F:heme transmembrane transporter activity"/>
    <property type="evidence" value="ECO:0007669"/>
    <property type="project" value="InterPro"/>
</dbReference>
<dbReference type="Proteomes" id="UP000033769">
    <property type="component" value="Unassembled WGS sequence"/>
</dbReference>
<dbReference type="EMBL" id="LANO01000013">
    <property type="protein sequence ID" value="KJV53034.1"/>
    <property type="molecule type" value="Genomic_DNA"/>
</dbReference>
<evidence type="ECO:0000256" key="2">
    <source>
        <dbReference type="ARBA" id="ARBA00004141"/>
    </source>
</evidence>
<feature type="transmembrane region" description="Helical" evidence="9">
    <location>
        <begin position="60"/>
        <end position="80"/>
    </location>
</feature>
<gene>
    <name evidence="9 11" type="primary">ccmC</name>
    <name evidence="12" type="ORF">GILLIAM_00776</name>
    <name evidence="11" type="ORF">OTSGILL_1046</name>
</gene>
<organism evidence="11 13">
    <name type="scientific">Orientia tsutsugamushi str. Gilliam</name>
    <dbReference type="NCBI Taxonomy" id="1359184"/>
    <lineage>
        <taxon>Bacteria</taxon>
        <taxon>Pseudomonadati</taxon>
        <taxon>Pseudomonadota</taxon>
        <taxon>Alphaproteobacteria</taxon>
        <taxon>Rickettsiales</taxon>
        <taxon>Rickettsiaceae</taxon>
        <taxon>Rickettsieae</taxon>
        <taxon>Orientia</taxon>
    </lineage>
</organism>
<evidence type="ECO:0000313" key="14">
    <source>
        <dbReference type="Proteomes" id="UP000244959"/>
    </source>
</evidence>
<proteinExistence type="inferred from homology"/>
<dbReference type="PANTHER" id="PTHR30071">
    <property type="entry name" value="HEME EXPORTER PROTEIN C"/>
    <property type="match status" value="1"/>
</dbReference>
<accession>A0A0F3MEN6</accession>
<feature type="transmembrane region" description="Helical" evidence="9">
    <location>
        <begin position="20"/>
        <end position="40"/>
    </location>
</feature>
<dbReference type="Pfam" id="PF01578">
    <property type="entry name" value="Cytochrom_C_asm"/>
    <property type="match status" value="1"/>
</dbReference>
<evidence type="ECO:0000256" key="1">
    <source>
        <dbReference type="ARBA" id="ARBA00002442"/>
    </source>
</evidence>
<reference evidence="11 13" key="1">
    <citation type="submission" date="2015-02" db="EMBL/GenBank/DDBJ databases">
        <title>Genome Sequencing of Rickettsiales.</title>
        <authorList>
            <person name="Daugherty S.C."/>
            <person name="Su Q."/>
            <person name="Abolude K."/>
            <person name="Beier-Sexton M."/>
            <person name="Carlyon J.A."/>
            <person name="Carter R."/>
            <person name="Day N.P."/>
            <person name="Dumler S.J."/>
            <person name="Dyachenko V."/>
            <person name="Godinez A."/>
            <person name="Kurtti T.J."/>
            <person name="Lichay M."/>
            <person name="Mullins K.E."/>
            <person name="Ott S."/>
            <person name="Pappas-Brown V."/>
            <person name="Paris D.H."/>
            <person name="Patel P."/>
            <person name="Richards A.L."/>
            <person name="Sadzewicz L."/>
            <person name="Sears K."/>
            <person name="Seidman D."/>
            <person name="Sengamalay N."/>
            <person name="Stenos J."/>
            <person name="Tallon L.J."/>
            <person name="Vincent G."/>
            <person name="Fraser C.M."/>
            <person name="Munderloh U."/>
            <person name="Dunning-Hotopp J.C."/>
        </authorList>
    </citation>
    <scope>NUCLEOTIDE SEQUENCE [LARGE SCALE GENOMIC DNA]</scope>
    <source>
        <strain evidence="11 13">Gilliam</strain>
    </source>
</reference>
<sequence>MLKLLNPKIFLQLSRQILPYLIVIFVAIFSYGIYLALFNSPIDYQQGELVRIMYIHVPSAWLAVMIYVIMAICSFGSIVWKIRMLYIIAISAAPIGCCFTAITLITGSIWGKVTWGTWWVWDARLTSTLVLLLLYLSYIIVVNAGDNILRCEKPAAVTSLIGVINIPIVKFSVDIWSTLHQQSSVLKIGGPVIHISMLKPLIVMFLAFVIYFIIVIICRVNILFIRLKLFNSTSFR</sequence>
<comment type="similarity">
    <text evidence="3 9">Belongs to the CcmC/CycZ/HelC family.</text>
</comment>
<evidence type="ECO:0000256" key="3">
    <source>
        <dbReference type="ARBA" id="ARBA00005840"/>
    </source>
</evidence>
<evidence type="ECO:0000256" key="7">
    <source>
        <dbReference type="ARBA" id="ARBA00022989"/>
    </source>
</evidence>
<feature type="transmembrane region" description="Helical" evidence="9">
    <location>
        <begin position="87"/>
        <end position="111"/>
    </location>
</feature>
<feature type="transmembrane region" description="Helical" evidence="9">
    <location>
        <begin position="123"/>
        <end position="142"/>
    </location>
</feature>
<dbReference type="AlphaFoldDB" id="A0A0F3MEN6"/>
<dbReference type="PATRIC" id="fig|1359184.3.peg.301"/>
<dbReference type="Proteomes" id="UP000244959">
    <property type="component" value="Chromosome I"/>
</dbReference>
<keyword evidence="8 9" id="KW-0472">Membrane</keyword>
<feature type="domain" description="Cytochrome c assembly protein" evidence="10">
    <location>
        <begin position="22"/>
        <end position="180"/>
    </location>
</feature>
<dbReference type="PANTHER" id="PTHR30071:SF1">
    <property type="entry name" value="CYTOCHROME B_B6 PROTEIN-RELATED"/>
    <property type="match status" value="1"/>
</dbReference>
<keyword evidence="6 9" id="KW-0201">Cytochrome c-type biogenesis</keyword>
<feature type="transmembrane region" description="Helical" evidence="9">
    <location>
        <begin position="154"/>
        <end position="173"/>
    </location>
</feature>
<dbReference type="InterPro" id="IPR002541">
    <property type="entry name" value="Cyt_c_assembly"/>
</dbReference>
<dbReference type="InterPro" id="IPR045062">
    <property type="entry name" value="Cyt_c_biogenesis_CcsA/CcmC"/>
</dbReference>
<reference evidence="12" key="2">
    <citation type="submission" date="2018-03" db="EMBL/GenBank/DDBJ databases">
        <authorList>
            <person name="Keele B.F."/>
        </authorList>
    </citation>
    <scope>NUCLEOTIDE SEQUENCE [LARGE SCALE GENOMIC DNA]</scope>
    <source>
        <strain evidence="12">Gilliam</strain>
    </source>
</reference>
<keyword evidence="9" id="KW-0997">Cell inner membrane</keyword>
<evidence type="ECO:0000256" key="5">
    <source>
        <dbReference type="ARBA" id="ARBA00022692"/>
    </source>
</evidence>
<name>A0A0F3MEN6_ORITS</name>
<comment type="function">
    <text evidence="1 9">Required for the export of heme to the periplasm for the biogenesis of c-type cytochromes.</text>
</comment>
<dbReference type="GO" id="GO:0017004">
    <property type="term" value="P:cytochrome complex assembly"/>
    <property type="evidence" value="ECO:0007669"/>
    <property type="project" value="UniProtKB-KW"/>
</dbReference>
<evidence type="ECO:0000313" key="13">
    <source>
        <dbReference type="Proteomes" id="UP000033769"/>
    </source>
</evidence>
<evidence type="ECO:0000259" key="10">
    <source>
        <dbReference type="Pfam" id="PF01578"/>
    </source>
</evidence>
<dbReference type="PRINTS" id="PR01386">
    <property type="entry name" value="CCMCBIOGNSIS"/>
</dbReference>
<dbReference type="GO" id="GO:0020037">
    <property type="term" value="F:heme binding"/>
    <property type="evidence" value="ECO:0007669"/>
    <property type="project" value="InterPro"/>
</dbReference>
<dbReference type="RefSeq" id="WP_047220515.1">
    <property type="nucleotide sequence ID" value="NZ_LS398551.1"/>
</dbReference>
<keyword evidence="9" id="KW-1003">Cell membrane</keyword>
<dbReference type="NCBIfam" id="TIGR01191">
    <property type="entry name" value="ccmC"/>
    <property type="match status" value="1"/>
</dbReference>
<keyword evidence="7 9" id="KW-1133">Transmembrane helix</keyword>
<keyword evidence="14" id="KW-1185">Reference proteome</keyword>
<comment type="subcellular location">
    <subcellularLocation>
        <location evidence="9">Cell inner membrane</location>
    </subcellularLocation>
    <subcellularLocation>
        <location evidence="2">Membrane</location>
        <topology evidence="2">Multi-pass membrane protein</topology>
    </subcellularLocation>
</comment>
<dbReference type="InterPro" id="IPR003557">
    <property type="entry name" value="Cyt_c_biogenesis_CcmC"/>
</dbReference>
<feature type="transmembrane region" description="Helical" evidence="9">
    <location>
        <begin position="201"/>
        <end position="227"/>
    </location>
</feature>
<keyword evidence="5 9" id="KW-0812">Transmembrane</keyword>
<reference evidence="14" key="3">
    <citation type="submission" date="2018-03" db="EMBL/GenBank/DDBJ databases">
        <authorList>
            <person name="Batty M. E."/>
            <person name="Batty M E."/>
        </authorList>
    </citation>
    <scope>NUCLEOTIDE SEQUENCE [LARGE SCALE GENOMIC DNA]</scope>
    <source>
        <strain evidence="14">Gilliam</strain>
    </source>
</reference>
<evidence type="ECO:0000313" key="12">
    <source>
        <dbReference type="EMBL" id="SPR04730.1"/>
    </source>
</evidence>
<dbReference type="GO" id="GO:0005886">
    <property type="term" value="C:plasma membrane"/>
    <property type="evidence" value="ECO:0007669"/>
    <property type="project" value="UniProtKB-SubCell"/>
</dbReference>
<evidence type="ECO:0000256" key="4">
    <source>
        <dbReference type="ARBA" id="ARBA00016463"/>
    </source>
</evidence>
<evidence type="ECO:0000313" key="11">
    <source>
        <dbReference type="EMBL" id="KJV53034.1"/>
    </source>
</evidence>
<dbReference type="EMBL" id="LS398551">
    <property type="protein sequence ID" value="SPR04730.1"/>
    <property type="molecule type" value="Genomic_DNA"/>
</dbReference>